<protein>
    <submittedName>
        <fullName evidence="1">Aspartyl protease family protein</fullName>
    </submittedName>
</protein>
<accession>A0ABV0BTF7</accession>
<keyword evidence="1" id="KW-0645">Protease</keyword>
<sequence length="60" mass="6468">MLDTGAGLTLITKAFSERLGQIHKQDGSFTGFRATGEKLTADLYDVNSLKIGTLIDKNPV</sequence>
<dbReference type="GO" id="GO:0006508">
    <property type="term" value="P:proteolysis"/>
    <property type="evidence" value="ECO:0007669"/>
    <property type="project" value="UniProtKB-KW"/>
</dbReference>
<comment type="caution">
    <text evidence="1">The sequence shown here is derived from an EMBL/GenBank/DDBJ whole genome shotgun (WGS) entry which is preliminary data.</text>
</comment>
<organism evidence="1 2">
    <name type="scientific">Sphingobacterium kitahiroshimense</name>
    <dbReference type="NCBI Taxonomy" id="470446"/>
    <lineage>
        <taxon>Bacteria</taxon>
        <taxon>Pseudomonadati</taxon>
        <taxon>Bacteroidota</taxon>
        <taxon>Sphingobacteriia</taxon>
        <taxon>Sphingobacteriales</taxon>
        <taxon>Sphingobacteriaceae</taxon>
        <taxon>Sphingobacterium</taxon>
    </lineage>
</organism>
<keyword evidence="1" id="KW-0378">Hydrolase</keyword>
<reference evidence="1 2" key="1">
    <citation type="submission" date="2024-04" db="EMBL/GenBank/DDBJ databases">
        <title>WGS of bacteria from Torrens River.</title>
        <authorList>
            <person name="Wyrsch E.R."/>
            <person name="Drigo B."/>
        </authorList>
    </citation>
    <scope>NUCLEOTIDE SEQUENCE [LARGE SCALE GENOMIC DNA]</scope>
    <source>
        <strain evidence="1 2">TWI391</strain>
    </source>
</reference>
<dbReference type="RefSeq" id="WP_346581452.1">
    <property type="nucleotide sequence ID" value="NZ_JBDJLH010000023.1"/>
</dbReference>
<dbReference type="InterPro" id="IPR021109">
    <property type="entry name" value="Peptidase_aspartic_dom_sf"/>
</dbReference>
<name>A0ABV0BTF7_9SPHI</name>
<dbReference type="GO" id="GO:0008233">
    <property type="term" value="F:peptidase activity"/>
    <property type="evidence" value="ECO:0007669"/>
    <property type="project" value="UniProtKB-KW"/>
</dbReference>
<keyword evidence="2" id="KW-1185">Reference proteome</keyword>
<gene>
    <name evidence="1" type="ORF">ABE541_12000</name>
</gene>
<dbReference type="Proteomes" id="UP001409291">
    <property type="component" value="Unassembled WGS sequence"/>
</dbReference>
<dbReference type="EMBL" id="JBDJNQ010000005">
    <property type="protein sequence ID" value="MEN5377986.1"/>
    <property type="molecule type" value="Genomic_DNA"/>
</dbReference>
<dbReference type="Pfam" id="PF13650">
    <property type="entry name" value="Asp_protease_2"/>
    <property type="match status" value="1"/>
</dbReference>
<evidence type="ECO:0000313" key="1">
    <source>
        <dbReference type="EMBL" id="MEN5377986.1"/>
    </source>
</evidence>
<dbReference type="Gene3D" id="2.40.70.10">
    <property type="entry name" value="Acid Proteases"/>
    <property type="match status" value="1"/>
</dbReference>
<evidence type="ECO:0000313" key="2">
    <source>
        <dbReference type="Proteomes" id="UP001409291"/>
    </source>
</evidence>
<proteinExistence type="predicted"/>